<dbReference type="EMBL" id="JXNU01000001">
    <property type="protein sequence ID" value="KKF38070.1"/>
    <property type="molecule type" value="Genomic_DNA"/>
</dbReference>
<gene>
    <name evidence="2" type="ORF">SY86_00620</name>
</gene>
<comment type="caution">
    <text evidence="2">The sequence shown here is derived from an EMBL/GenBank/DDBJ whole genome shotgun (WGS) entry which is preliminary data.</text>
</comment>
<feature type="transmembrane region" description="Helical" evidence="1">
    <location>
        <begin position="54"/>
        <end position="73"/>
    </location>
</feature>
<keyword evidence="1" id="KW-1133">Transmembrane helix</keyword>
<sequence length="77" mass="8358">MIQVELAQYSRAVVVDQLALEVTMVKRKVSILALAMLFALALAMLFALALAMLFALALAMLFALALAVVLHIIGDNW</sequence>
<dbReference type="PATRIC" id="fig|65700.7.peg.161"/>
<evidence type="ECO:0000313" key="3">
    <source>
        <dbReference type="Proteomes" id="UP000033924"/>
    </source>
</evidence>
<reference evidence="2 3" key="1">
    <citation type="submission" date="2015-01" db="EMBL/GenBank/DDBJ databases">
        <title>Erwinia tracheiphila.</title>
        <authorList>
            <person name="Shapiro L.R."/>
        </authorList>
    </citation>
    <scope>NUCLEOTIDE SEQUENCE [LARGE SCALE GENOMIC DNA]</scope>
    <source>
        <strain evidence="2 3">BuffGH</strain>
    </source>
</reference>
<dbReference type="Proteomes" id="UP000033924">
    <property type="component" value="Unassembled WGS sequence"/>
</dbReference>
<protein>
    <submittedName>
        <fullName evidence="2">Uncharacterized protein</fullName>
    </submittedName>
</protein>
<dbReference type="AlphaFoldDB" id="A0A0M2KFB1"/>
<keyword evidence="1" id="KW-0812">Transmembrane</keyword>
<evidence type="ECO:0000256" key="1">
    <source>
        <dbReference type="SAM" id="Phobius"/>
    </source>
</evidence>
<accession>A0A0M2KFB1</accession>
<proteinExistence type="predicted"/>
<keyword evidence="1" id="KW-0472">Membrane</keyword>
<feature type="transmembrane region" description="Helical" evidence="1">
    <location>
        <begin position="29"/>
        <end position="48"/>
    </location>
</feature>
<evidence type="ECO:0000313" key="2">
    <source>
        <dbReference type="EMBL" id="KKF38070.1"/>
    </source>
</evidence>
<keyword evidence="3" id="KW-1185">Reference proteome</keyword>
<name>A0A0M2KFB1_9GAMM</name>
<organism evidence="2 3">
    <name type="scientific">Erwinia tracheiphila</name>
    <dbReference type="NCBI Taxonomy" id="65700"/>
    <lineage>
        <taxon>Bacteria</taxon>
        <taxon>Pseudomonadati</taxon>
        <taxon>Pseudomonadota</taxon>
        <taxon>Gammaproteobacteria</taxon>
        <taxon>Enterobacterales</taxon>
        <taxon>Erwiniaceae</taxon>
        <taxon>Erwinia</taxon>
    </lineage>
</organism>